<dbReference type="STRING" id="658057.SAMN04488032_101195"/>
<dbReference type="Proteomes" id="UP000193307">
    <property type="component" value="Unassembled WGS sequence"/>
</dbReference>
<protein>
    <recommendedName>
        <fullName evidence="8">Probable branched-chain-amino-acid aminotransferase</fullName>
        <ecNumber evidence="7">2.6.1.42</ecNumber>
    </recommendedName>
</protein>
<sequence>MTDFPPQFRVIETLRWSANTGALRQERHLARMARTCCDLDLPFPEAQLCALLENLYAEHDLRVRLTVDAQGQGRLEHWPLVPTTGDWTIAVSDQRLDSADPWLARKTTNRAFYDTARAALPKGVDELIFLNERGEVCEGTITNVFVQNGDAILTPPVSCGLLPGVLRAELLQTDRACEAVLTLQDMRSSQVLFCGNSLRGLIPVRLITSGE</sequence>
<evidence type="ECO:0000256" key="9">
    <source>
        <dbReference type="ARBA" id="ARBA00022898"/>
    </source>
</evidence>
<dbReference type="NCBIfam" id="NF005729">
    <property type="entry name" value="PRK07546.1-3"/>
    <property type="match status" value="1"/>
</dbReference>
<dbReference type="GO" id="GO:0009082">
    <property type="term" value="P:branched-chain amino acid biosynthetic process"/>
    <property type="evidence" value="ECO:0007669"/>
    <property type="project" value="UniProtKB-KW"/>
</dbReference>
<name>A0A1Y5RLL9_9RHOB</name>
<evidence type="ECO:0000256" key="11">
    <source>
        <dbReference type="ARBA" id="ARBA00048212"/>
    </source>
</evidence>
<dbReference type="GO" id="GO:0052654">
    <property type="term" value="F:L-leucine-2-oxoglutarate transaminase activity"/>
    <property type="evidence" value="ECO:0007669"/>
    <property type="project" value="RHEA"/>
</dbReference>
<dbReference type="InterPro" id="IPR036038">
    <property type="entry name" value="Aminotransferase-like"/>
</dbReference>
<evidence type="ECO:0000256" key="1">
    <source>
        <dbReference type="ARBA" id="ARBA00001933"/>
    </source>
</evidence>
<evidence type="ECO:0000256" key="3">
    <source>
        <dbReference type="ARBA" id="ARBA00004824"/>
    </source>
</evidence>
<keyword evidence="16" id="KW-0808">Transferase</keyword>
<dbReference type="PANTHER" id="PTHR42743">
    <property type="entry name" value="AMINO-ACID AMINOTRANSFERASE"/>
    <property type="match status" value="1"/>
</dbReference>
<keyword evidence="16" id="KW-0032">Aminotransferase</keyword>
<comment type="catalytic activity">
    <reaction evidence="12">
        <text>L-isoleucine + 2-oxoglutarate = (S)-3-methyl-2-oxopentanoate + L-glutamate</text>
        <dbReference type="Rhea" id="RHEA:24801"/>
        <dbReference type="ChEBI" id="CHEBI:16810"/>
        <dbReference type="ChEBI" id="CHEBI:29985"/>
        <dbReference type="ChEBI" id="CHEBI:35146"/>
        <dbReference type="ChEBI" id="CHEBI:58045"/>
        <dbReference type="EC" id="2.6.1.42"/>
    </reaction>
</comment>
<evidence type="ECO:0000256" key="8">
    <source>
        <dbReference type="ARBA" id="ARBA00014472"/>
    </source>
</evidence>
<keyword evidence="10" id="KW-0028">Amino-acid biosynthesis</keyword>
<comment type="catalytic activity">
    <reaction evidence="11">
        <text>L-valine + 2-oxoglutarate = 3-methyl-2-oxobutanoate + L-glutamate</text>
        <dbReference type="Rhea" id="RHEA:24813"/>
        <dbReference type="ChEBI" id="CHEBI:11851"/>
        <dbReference type="ChEBI" id="CHEBI:16810"/>
        <dbReference type="ChEBI" id="CHEBI:29985"/>
        <dbReference type="ChEBI" id="CHEBI:57762"/>
        <dbReference type="EC" id="2.6.1.42"/>
    </reaction>
</comment>
<dbReference type="AlphaFoldDB" id="A0A1Y5RLL9"/>
<gene>
    <name evidence="16" type="primary">ilvE_1</name>
    <name evidence="16" type="ORF">PAM7971_00455</name>
</gene>
<keyword evidence="9 15" id="KW-0663">Pyridoxal phosphate</keyword>
<dbReference type="InterPro" id="IPR050571">
    <property type="entry name" value="Class-IV_PLP-Dep_Aminotrnsfr"/>
</dbReference>
<evidence type="ECO:0000256" key="2">
    <source>
        <dbReference type="ARBA" id="ARBA00003109"/>
    </source>
</evidence>
<evidence type="ECO:0000313" key="16">
    <source>
        <dbReference type="EMBL" id="SLN17498.1"/>
    </source>
</evidence>
<evidence type="ECO:0000256" key="15">
    <source>
        <dbReference type="RuleBase" id="RU004516"/>
    </source>
</evidence>
<dbReference type="NCBIfam" id="NF005731">
    <property type="entry name" value="PRK07546.1-5"/>
    <property type="match status" value="1"/>
</dbReference>
<comment type="pathway">
    <text evidence="4">Amino-acid biosynthesis; L-valine biosynthesis; L-valine from pyruvate: step 4/4.</text>
</comment>
<comment type="similarity">
    <text evidence="6 14">Belongs to the class-IV pyridoxal-phosphate-dependent aminotransferase family.</text>
</comment>
<evidence type="ECO:0000256" key="4">
    <source>
        <dbReference type="ARBA" id="ARBA00004931"/>
    </source>
</evidence>
<dbReference type="GO" id="GO:0052655">
    <property type="term" value="F:L-valine-2-oxoglutarate transaminase activity"/>
    <property type="evidence" value="ECO:0007669"/>
    <property type="project" value="RHEA"/>
</dbReference>
<dbReference type="PANTHER" id="PTHR42743:SF11">
    <property type="entry name" value="AMINODEOXYCHORISMATE LYASE"/>
    <property type="match status" value="1"/>
</dbReference>
<dbReference type="SUPFAM" id="SSF56752">
    <property type="entry name" value="D-aminoacid aminotransferase-like PLP-dependent enzymes"/>
    <property type="match status" value="1"/>
</dbReference>
<dbReference type="InterPro" id="IPR018300">
    <property type="entry name" value="Aminotrans_IV_CS"/>
</dbReference>
<evidence type="ECO:0000256" key="5">
    <source>
        <dbReference type="ARBA" id="ARBA00005072"/>
    </source>
</evidence>
<evidence type="ECO:0000256" key="10">
    <source>
        <dbReference type="ARBA" id="ARBA00023304"/>
    </source>
</evidence>
<dbReference type="GO" id="GO:0052656">
    <property type="term" value="F:L-isoleucine-2-oxoglutarate transaminase activity"/>
    <property type="evidence" value="ECO:0007669"/>
    <property type="project" value="RHEA"/>
</dbReference>
<dbReference type="PROSITE" id="PS00770">
    <property type="entry name" value="AA_TRANSFER_CLASS_4"/>
    <property type="match status" value="1"/>
</dbReference>
<reference evidence="16 17" key="1">
    <citation type="submission" date="2017-03" db="EMBL/GenBank/DDBJ databases">
        <authorList>
            <person name="Afonso C.L."/>
            <person name="Miller P.J."/>
            <person name="Scott M.A."/>
            <person name="Spackman E."/>
            <person name="Goraichik I."/>
            <person name="Dimitrov K.M."/>
            <person name="Suarez D.L."/>
            <person name="Swayne D.E."/>
        </authorList>
    </citation>
    <scope>NUCLEOTIDE SEQUENCE [LARGE SCALE GENOMIC DNA]</scope>
    <source>
        <strain evidence="16 17">CECT 7971</strain>
    </source>
</reference>
<evidence type="ECO:0000256" key="14">
    <source>
        <dbReference type="RuleBase" id="RU004106"/>
    </source>
</evidence>
<accession>A0A1Y5RLL9</accession>
<dbReference type="Gene3D" id="3.30.470.10">
    <property type="match status" value="1"/>
</dbReference>
<dbReference type="InterPro" id="IPR043131">
    <property type="entry name" value="BCAT-like_N"/>
</dbReference>
<evidence type="ECO:0000256" key="12">
    <source>
        <dbReference type="ARBA" id="ARBA00048798"/>
    </source>
</evidence>
<evidence type="ECO:0000256" key="13">
    <source>
        <dbReference type="ARBA" id="ARBA00049229"/>
    </source>
</evidence>
<comment type="catalytic activity">
    <reaction evidence="13">
        <text>L-leucine + 2-oxoglutarate = 4-methyl-2-oxopentanoate + L-glutamate</text>
        <dbReference type="Rhea" id="RHEA:18321"/>
        <dbReference type="ChEBI" id="CHEBI:16810"/>
        <dbReference type="ChEBI" id="CHEBI:17865"/>
        <dbReference type="ChEBI" id="CHEBI:29985"/>
        <dbReference type="ChEBI" id="CHEBI:57427"/>
        <dbReference type="EC" id="2.6.1.42"/>
    </reaction>
</comment>
<evidence type="ECO:0000256" key="7">
    <source>
        <dbReference type="ARBA" id="ARBA00013053"/>
    </source>
</evidence>
<evidence type="ECO:0000313" key="17">
    <source>
        <dbReference type="Proteomes" id="UP000193307"/>
    </source>
</evidence>
<dbReference type="InterPro" id="IPR001544">
    <property type="entry name" value="Aminotrans_IV"/>
</dbReference>
<dbReference type="Gene3D" id="3.20.10.10">
    <property type="entry name" value="D-amino Acid Aminotransferase, subunit A, domain 2"/>
    <property type="match status" value="1"/>
</dbReference>
<dbReference type="OrthoDB" id="9809239at2"/>
<comment type="function">
    <text evidence="2">Acts on leucine, isoleucine and valine.</text>
</comment>
<proteinExistence type="inferred from homology"/>
<comment type="cofactor">
    <cofactor evidence="1 15">
        <name>pyridoxal 5'-phosphate</name>
        <dbReference type="ChEBI" id="CHEBI:597326"/>
    </cofactor>
</comment>
<dbReference type="RefSeq" id="WP_085847345.1">
    <property type="nucleotide sequence ID" value="NZ_FNZV01000001.1"/>
</dbReference>
<organism evidence="16 17">
    <name type="scientific">Pacificibacter marinus</name>
    <dbReference type="NCBI Taxonomy" id="658057"/>
    <lineage>
        <taxon>Bacteria</taxon>
        <taxon>Pseudomonadati</taxon>
        <taxon>Pseudomonadota</taxon>
        <taxon>Alphaproteobacteria</taxon>
        <taxon>Rhodobacterales</taxon>
        <taxon>Roseobacteraceae</taxon>
        <taxon>Pacificibacter</taxon>
    </lineage>
</organism>
<dbReference type="EC" id="2.6.1.42" evidence="7"/>
<evidence type="ECO:0000256" key="6">
    <source>
        <dbReference type="ARBA" id="ARBA00009320"/>
    </source>
</evidence>
<dbReference type="Pfam" id="PF01063">
    <property type="entry name" value="Aminotran_4"/>
    <property type="match status" value="1"/>
</dbReference>
<dbReference type="InterPro" id="IPR043132">
    <property type="entry name" value="BCAT-like_C"/>
</dbReference>
<dbReference type="EMBL" id="FWFW01000001">
    <property type="protein sequence ID" value="SLN17498.1"/>
    <property type="molecule type" value="Genomic_DNA"/>
</dbReference>
<comment type="pathway">
    <text evidence="5">Amino-acid biosynthesis; L-leucine biosynthesis; L-leucine from 3-methyl-2-oxobutanoate: step 4/4.</text>
</comment>
<keyword evidence="10" id="KW-0100">Branched-chain amino acid biosynthesis</keyword>
<keyword evidence="17" id="KW-1185">Reference proteome</keyword>
<comment type="pathway">
    <text evidence="3">Amino-acid biosynthesis; L-isoleucine biosynthesis; L-isoleucine from 2-oxobutanoate: step 4/4.</text>
</comment>